<organism evidence="2 3">
    <name type="scientific">Colletotrichum sojae</name>
    <dbReference type="NCBI Taxonomy" id="2175907"/>
    <lineage>
        <taxon>Eukaryota</taxon>
        <taxon>Fungi</taxon>
        <taxon>Dikarya</taxon>
        <taxon>Ascomycota</taxon>
        <taxon>Pezizomycotina</taxon>
        <taxon>Sordariomycetes</taxon>
        <taxon>Hypocreomycetidae</taxon>
        <taxon>Glomerellales</taxon>
        <taxon>Glomerellaceae</taxon>
        <taxon>Colletotrichum</taxon>
        <taxon>Colletotrichum orchidearum species complex</taxon>
    </lineage>
</organism>
<dbReference type="AlphaFoldDB" id="A0A8H6MQ30"/>
<accession>A0A8H6MQ30</accession>
<proteinExistence type="predicted"/>
<evidence type="ECO:0000256" key="1">
    <source>
        <dbReference type="SAM" id="MobiDB-lite"/>
    </source>
</evidence>
<name>A0A8H6MQ30_9PEZI</name>
<feature type="region of interest" description="Disordered" evidence="1">
    <location>
        <begin position="76"/>
        <end position="96"/>
    </location>
</feature>
<reference evidence="2 3" key="1">
    <citation type="journal article" date="2020" name="Phytopathology">
        <title>Genome Sequence Resources of Colletotrichum truncatum, C. plurivorum, C. musicola, and C. sojae: Four Species Pathogenic to Soybean (Glycine max).</title>
        <authorList>
            <person name="Rogerio F."/>
            <person name="Boufleur T.R."/>
            <person name="Ciampi-Guillardi M."/>
            <person name="Sukno S.A."/>
            <person name="Thon M.R."/>
            <person name="Massola Junior N.S."/>
            <person name="Baroncelli R."/>
        </authorList>
    </citation>
    <scope>NUCLEOTIDE SEQUENCE [LARGE SCALE GENOMIC DNA]</scope>
    <source>
        <strain evidence="2 3">LFN0009</strain>
    </source>
</reference>
<comment type="caution">
    <text evidence="2">The sequence shown here is derived from an EMBL/GenBank/DDBJ whole genome shotgun (WGS) entry which is preliminary data.</text>
</comment>
<sequence length="96" mass="10490">MTDETRALFTAPTAIPFSGGVCGSAPRFSYTRFRTLSMSYSDPRLRAQTRIVVNDSSHAAVIARINLLLLKGFRSTSSYEASSREPPPMGSDDDDV</sequence>
<evidence type="ECO:0000313" key="3">
    <source>
        <dbReference type="Proteomes" id="UP000652219"/>
    </source>
</evidence>
<evidence type="ECO:0000313" key="2">
    <source>
        <dbReference type="EMBL" id="KAF6804829.1"/>
    </source>
</evidence>
<dbReference type="EMBL" id="WIGN01000198">
    <property type="protein sequence ID" value="KAF6804829.1"/>
    <property type="molecule type" value="Genomic_DNA"/>
</dbReference>
<keyword evidence="3" id="KW-1185">Reference proteome</keyword>
<protein>
    <submittedName>
        <fullName evidence="2">Uncharacterized protein</fullName>
    </submittedName>
</protein>
<dbReference type="Proteomes" id="UP000652219">
    <property type="component" value="Unassembled WGS sequence"/>
</dbReference>
<gene>
    <name evidence="2" type="ORF">CSOJ01_09923</name>
</gene>